<dbReference type="PANTHER" id="PTHR45953:SF1">
    <property type="entry name" value="IDURONATE 2-SULFATASE"/>
    <property type="match status" value="1"/>
</dbReference>
<keyword evidence="3" id="KW-0378">Hydrolase</keyword>
<dbReference type="EMBL" id="BRLB01000018">
    <property type="protein sequence ID" value="GKX31496.1"/>
    <property type="molecule type" value="Genomic_DNA"/>
</dbReference>
<dbReference type="RefSeq" id="WP_281818606.1">
    <property type="nucleotide sequence ID" value="NZ_BRLB01000018.1"/>
</dbReference>
<dbReference type="InterPro" id="IPR024607">
    <property type="entry name" value="Sulfatase_CS"/>
</dbReference>
<dbReference type="InterPro" id="IPR017850">
    <property type="entry name" value="Alkaline_phosphatase_core_sf"/>
</dbReference>
<feature type="domain" description="N-sulphoglucosamine sulphohydrolase C-terminal" evidence="5">
    <location>
        <begin position="402"/>
        <end position="463"/>
    </location>
</feature>
<accession>A0A9W5YEZ5</accession>
<proteinExistence type="inferred from homology"/>
<gene>
    <name evidence="6" type="ORF">SH1V18_39760</name>
</gene>
<sequence>MNFVFFFPDEMRAESLSCYGNQSIKTPNYDRFAKEGVKFDNCFVQNPVCSPSRCCLMTGRYVHNNGHRSLWHLLRPHEPSLFRYLHNEGYKIGWFGKNDLYSEDYIREFNFTSSPECKGGTGKPVKNIYEPSNEKYHSFVYEACDEGDGLAGKSKLQVEKAIEFLENHKDSDEPFFLYIPIGLPHPPYYAPEKYYDMYNVDDISQLKMDVDKDRPLYYDLIRKYRNLDKLSEDELKKIQAIYYGMISYTDMLFGKLLDAIDACGMNETTTVIASSDHGDFAGDYGLVEKWPNAFTDNITRVPLIISTPDNKKGHKVNEQVELFDIMSTVLELADIKAEHTNFSQSLVPQLAGSCGDKDRIVYCEGGYDKQEPHAFESFVSPCRNKNLTNENHPYYPKIMQQANEPKSVCRSVMMRTLDYKLIRRTEDINELYDLNKDPNEIYNVYEDDRYRSIRSDMENKLIDWYLKTSDTIPFNDDIRGFAID</sequence>
<dbReference type="GO" id="GO:0004423">
    <property type="term" value="F:iduronate-2-sulfatase activity"/>
    <property type="evidence" value="ECO:0007669"/>
    <property type="project" value="TreeGrafter"/>
</dbReference>
<name>A0A9W5YEZ5_9FIRM</name>
<dbReference type="GO" id="GO:0005737">
    <property type="term" value="C:cytoplasm"/>
    <property type="evidence" value="ECO:0007669"/>
    <property type="project" value="TreeGrafter"/>
</dbReference>
<dbReference type="InterPro" id="IPR032506">
    <property type="entry name" value="SGSH_C"/>
</dbReference>
<evidence type="ECO:0000256" key="2">
    <source>
        <dbReference type="ARBA" id="ARBA00022723"/>
    </source>
</evidence>
<dbReference type="AlphaFoldDB" id="A0A9W5YEZ5"/>
<dbReference type="Proteomes" id="UP001144256">
    <property type="component" value="Unassembled WGS sequence"/>
</dbReference>
<organism evidence="6 7">
    <name type="scientific">Vallitalea longa</name>
    <dbReference type="NCBI Taxonomy" id="2936439"/>
    <lineage>
        <taxon>Bacteria</taxon>
        <taxon>Bacillati</taxon>
        <taxon>Bacillota</taxon>
        <taxon>Clostridia</taxon>
        <taxon>Lachnospirales</taxon>
        <taxon>Vallitaleaceae</taxon>
        <taxon>Vallitalea</taxon>
    </lineage>
</organism>
<reference evidence="6" key="1">
    <citation type="submission" date="2022-06" db="EMBL/GenBank/DDBJ databases">
        <title>Vallitalea longa sp. nov., an anaerobic bacterium isolated from marine sediment.</title>
        <authorList>
            <person name="Hirano S."/>
            <person name="Terahara T."/>
            <person name="Mori K."/>
            <person name="Hamada M."/>
            <person name="Matsumoto R."/>
            <person name="Kobayashi T."/>
        </authorList>
    </citation>
    <scope>NUCLEOTIDE SEQUENCE</scope>
    <source>
        <strain evidence="6">SH18-1</strain>
    </source>
</reference>
<dbReference type="InterPro" id="IPR000917">
    <property type="entry name" value="Sulfatase_N"/>
</dbReference>
<evidence type="ECO:0000313" key="6">
    <source>
        <dbReference type="EMBL" id="GKX31496.1"/>
    </source>
</evidence>
<dbReference type="PANTHER" id="PTHR45953">
    <property type="entry name" value="IDURONATE 2-SULFATASE"/>
    <property type="match status" value="1"/>
</dbReference>
<protein>
    <submittedName>
        <fullName evidence="6">Arylsulfatase</fullName>
    </submittedName>
</protein>
<dbReference type="SUPFAM" id="SSF53649">
    <property type="entry name" value="Alkaline phosphatase-like"/>
    <property type="match status" value="1"/>
</dbReference>
<dbReference type="PROSITE" id="PS00523">
    <property type="entry name" value="SULFATASE_1"/>
    <property type="match status" value="1"/>
</dbReference>
<evidence type="ECO:0000256" key="3">
    <source>
        <dbReference type="ARBA" id="ARBA00022801"/>
    </source>
</evidence>
<evidence type="ECO:0000259" key="5">
    <source>
        <dbReference type="Pfam" id="PF16347"/>
    </source>
</evidence>
<comment type="similarity">
    <text evidence="1">Belongs to the sulfatase family.</text>
</comment>
<dbReference type="GO" id="GO:0046872">
    <property type="term" value="F:metal ion binding"/>
    <property type="evidence" value="ECO:0007669"/>
    <property type="project" value="UniProtKB-KW"/>
</dbReference>
<dbReference type="Pfam" id="PF16347">
    <property type="entry name" value="SGSH_C"/>
    <property type="match status" value="1"/>
</dbReference>
<dbReference type="Pfam" id="PF00884">
    <property type="entry name" value="Sulfatase"/>
    <property type="match status" value="1"/>
</dbReference>
<evidence type="ECO:0000259" key="4">
    <source>
        <dbReference type="Pfam" id="PF00884"/>
    </source>
</evidence>
<evidence type="ECO:0000313" key="7">
    <source>
        <dbReference type="Proteomes" id="UP001144256"/>
    </source>
</evidence>
<feature type="domain" description="Sulfatase N-terminal" evidence="4">
    <location>
        <begin position="2"/>
        <end position="335"/>
    </location>
</feature>
<keyword evidence="2" id="KW-0479">Metal-binding</keyword>
<keyword evidence="7" id="KW-1185">Reference proteome</keyword>
<dbReference type="CDD" id="cd16150">
    <property type="entry name" value="sulfatase_like"/>
    <property type="match status" value="1"/>
</dbReference>
<comment type="caution">
    <text evidence="6">The sequence shown here is derived from an EMBL/GenBank/DDBJ whole genome shotgun (WGS) entry which is preliminary data.</text>
</comment>
<dbReference type="Gene3D" id="3.40.720.10">
    <property type="entry name" value="Alkaline Phosphatase, subunit A"/>
    <property type="match status" value="1"/>
</dbReference>
<evidence type="ECO:0000256" key="1">
    <source>
        <dbReference type="ARBA" id="ARBA00008779"/>
    </source>
</evidence>